<feature type="domain" description="TtsA-like Glycoside hydrolase family 108" evidence="3">
    <location>
        <begin position="12"/>
        <end position="95"/>
    </location>
</feature>
<evidence type="ECO:0000313" key="4">
    <source>
        <dbReference type="EMBL" id="GEP11838.1"/>
    </source>
</evidence>
<evidence type="ECO:0000259" key="3">
    <source>
        <dbReference type="Pfam" id="PF05838"/>
    </source>
</evidence>
<sequence length="308" mass="32817">MSKDGFARAYARVRVYEGGNVDDPHDPGGRTSRGVTQRVYTAWLRRQKLPDADVWKAPDAHIQGIYRELYWDRCHCDELPAGVDFIVFDSAVNSGTGQAGRWLQRALEGYTGAVDGNLSAVTLQAVNDDADNDALIGRMLARRLGTLRGLKTWGRYGKGWSARIANVQKIGQAWATGSVGPDPVAVDQLGGHRKAVVSEDTMRRPLLGTTSTTITTGAASVASVASETATQFEAFRELFSWMPYVLGGLAVLAAAAGIIVKLGHAAADRAREGDDVKPVDPTADEDATPVAVNDNVPAEASPQAAEAA</sequence>
<evidence type="ECO:0000313" key="5">
    <source>
        <dbReference type="Proteomes" id="UP000321750"/>
    </source>
</evidence>
<evidence type="ECO:0000256" key="1">
    <source>
        <dbReference type="SAM" id="MobiDB-lite"/>
    </source>
</evidence>
<keyword evidence="5" id="KW-1185">Reference proteome</keyword>
<gene>
    <name evidence="4" type="ORF">MGN01_36830</name>
</gene>
<dbReference type="InterPro" id="IPR008565">
    <property type="entry name" value="TtsA-like_GH18_dom"/>
</dbReference>
<keyword evidence="2" id="KW-0812">Transmembrane</keyword>
<reference evidence="4 5" key="1">
    <citation type="submission" date="2019-07" db="EMBL/GenBank/DDBJ databases">
        <title>Whole genome shotgun sequence of Methylobacterium gnaphalii NBRC 107716.</title>
        <authorList>
            <person name="Hosoyama A."/>
            <person name="Uohara A."/>
            <person name="Ohji S."/>
            <person name="Ichikawa N."/>
        </authorList>
    </citation>
    <scope>NUCLEOTIDE SEQUENCE [LARGE SCALE GENOMIC DNA]</scope>
    <source>
        <strain evidence="4 5">NBRC 107716</strain>
    </source>
</reference>
<dbReference type="Pfam" id="PF05838">
    <property type="entry name" value="Glyco_hydro_108"/>
    <property type="match status" value="1"/>
</dbReference>
<feature type="transmembrane region" description="Helical" evidence="2">
    <location>
        <begin position="241"/>
        <end position="262"/>
    </location>
</feature>
<dbReference type="EMBL" id="BJZV01000023">
    <property type="protein sequence ID" value="GEP11838.1"/>
    <property type="molecule type" value="Genomic_DNA"/>
</dbReference>
<feature type="compositionally biased region" description="Low complexity" evidence="1">
    <location>
        <begin position="297"/>
        <end position="308"/>
    </location>
</feature>
<protein>
    <recommendedName>
        <fullName evidence="3">TtsA-like Glycoside hydrolase family 108 domain-containing protein</fullName>
    </recommendedName>
</protein>
<dbReference type="AlphaFoldDB" id="A0A512JPG2"/>
<name>A0A512JPG2_9HYPH</name>
<evidence type="ECO:0000256" key="2">
    <source>
        <dbReference type="SAM" id="Phobius"/>
    </source>
</evidence>
<accession>A0A512JPG2</accession>
<dbReference type="InterPro" id="IPR023346">
    <property type="entry name" value="Lysozyme-like_dom_sf"/>
</dbReference>
<keyword evidence="2" id="KW-1133">Transmembrane helix</keyword>
<dbReference type="CDD" id="cd13926">
    <property type="entry name" value="N-acetylmuramidase_GH108"/>
    <property type="match status" value="1"/>
</dbReference>
<feature type="region of interest" description="Disordered" evidence="1">
    <location>
        <begin position="270"/>
        <end position="308"/>
    </location>
</feature>
<dbReference type="SUPFAM" id="SSF53955">
    <property type="entry name" value="Lysozyme-like"/>
    <property type="match status" value="1"/>
</dbReference>
<comment type="caution">
    <text evidence="4">The sequence shown here is derived from an EMBL/GenBank/DDBJ whole genome shotgun (WGS) entry which is preliminary data.</text>
</comment>
<dbReference type="Proteomes" id="UP000321750">
    <property type="component" value="Unassembled WGS sequence"/>
</dbReference>
<dbReference type="Gene3D" id="1.20.141.10">
    <property type="entry name" value="Chitosanase, subunit A, domain 1"/>
    <property type="match status" value="1"/>
</dbReference>
<dbReference type="OrthoDB" id="9815229at2"/>
<dbReference type="RefSeq" id="WP_147048248.1">
    <property type="nucleotide sequence ID" value="NZ_BJZV01000023.1"/>
</dbReference>
<organism evidence="4 5">
    <name type="scientific">Methylobacterium gnaphalii</name>
    <dbReference type="NCBI Taxonomy" id="1010610"/>
    <lineage>
        <taxon>Bacteria</taxon>
        <taxon>Pseudomonadati</taxon>
        <taxon>Pseudomonadota</taxon>
        <taxon>Alphaproteobacteria</taxon>
        <taxon>Hyphomicrobiales</taxon>
        <taxon>Methylobacteriaceae</taxon>
        <taxon>Methylobacterium</taxon>
    </lineage>
</organism>
<proteinExistence type="predicted"/>
<keyword evidence="2" id="KW-0472">Membrane</keyword>